<dbReference type="Pfam" id="PF01551">
    <property type="entry name" value="Peptidase_M23"/>
    <property type="match status" value="1"/>
</dbReference>
<accession>A0A1G1Y0F7</accession>
<dbReference type="SUPFAM" id="SSF51261">
    <property type="entry name" value="Duplicated hybrid motif"/>
    <property type="match status" value="1"/>
</dbReference>
<feature type="domain" description="M23ase beta-sheet core" evidence="2">
    <location>
        <begin position="77"/>
        <end position="167"/>
    </location>
</feature>
<comment type="caution">
    <text evidence="3">The sequence shown here is derived from an EMBL/GenBank/DDBJ whole genome shotgun (WGS) entry which is preliminary data.</text>
</comment>
<dbReference type="InterPro" id="IPR011055">
    <property type="entry name" value="Dup_hybrid_motif"/>
</dbReference>
<keyword evidence="1" id="KW-0732">Signal</keyword>
<dbReference type="InterPro" id="IPR016047">
    <property type="entry name" value="M23ase_b-sheet_dom"/>
</dbReference>
<sequence length="449" mass="48304">MKPLQITLIMLAFLPAMVSVCVADSTGLKLPFPQGESWQMTRGYNPDDSDDSSHRNNGLWADDRYALDFAYPLGVGASWGRILVAPVSGTAEVHSLVAGYGNTILINEGDGHKTRIAHNSLNAVINGQYVVQGQPIALCGNTGFSIPGGQGEHAGSHVHVTRYYNGVGVSLDGMSGFSSFTVGTNYPSNNQIAAYNGVGDWSDGWHIDGSSYAILQAYLRYGGLSILGTPHDNNGGTKYVHNWNGVTLQDFKNEQTADEYTLVYNEGLLKAYLLKQGFRLYYLNNNGPVVLGEPWSGEYPWTDTGGQIGTAGLQYTRQDFSNAASDKMLLWRSGQNVTIHDAIIESGGGDLGGLDPDAYPITIALVPPPGPIPDLTLQAQALSPTSIQVWGNSIGQSFTEVYLSDSYVGQLQDGTLVISGLSEQTTYEVYLRAINNFGNVLDTTEPITV</sequence>
<dbReference type="AlphaFoldDB" id="A0A1G1Y0F7"/>
<reference evidence="3 4" key="1">
    <citation type="journal article" date="2016" name="Nat. Commun.">
        <title>Thousands of microbial genomes shed light on interconnected biogeochemical processes in an aquifer system.</title>
        <authorList>
            <person name="Anantharaman K."/>
            <person name="Brown C.T."/>
            <person name="Hug L.A."/>
            <person name="Sharon I."/>
            <person name="Castelle C.J."/>
            <person name="Probst A.J."/>
            <person name="Thomas B.C."/>
            <person name="Singh A."/>
            <person name="Wilkins M.J."/>
            <person name="Karaoz U."/>
            <person name="Brodie E.L."/>
            <person name="Williams K.H."/>
            <person name="Hubbard S.S."/>
            <person name="Banfield J.F."/>
        </authorList>
    </citation>
    <scope>NUCLEOTIDE SEQUENCE [LARGE SCALE GENOMIC DNA]</scope>
</reference>
<dbReference type="GO" id="GO:0004222">
    <property type="term" value="F:metalloendopeptidase activity"/>
    <property type="evidence" value="ECO:0007669"/>
    <property type="project" value="TreeGrafter"/>
</dbReference>
<feature type="non-terminal residue" evidence="3">
    <location>
        <position position="449"/>
    </location>
</feature>
<proteinExistence type="predicted"/>
<dbReference type="EMBL" id="MHIE01000013">
    <property type="protein sequence ID" value="OGY45778.1"/>
    <property type="molecule type" value="Genomic_DNA"/>
</dbReference>
<dbReference type="Proteomes" id="UP000178240">
    <property type="component" value="Unassembled WGS sequence"/>
</dbReference>
<evidence type="ECO:0000313" key="3">
    <source>
        <dbReference type="EMBL" id="OGY45778.1"/>
    </source>
</evidence>
<dbReference type="CDD" id="cd12797">
    <property type="entry name" value="M23_peptidase"/>
    <property type="match status" value="1"/>
</dbReference>
<feature type="signal peptide" evidence="1">
    <location>
        <begin position="1"/>
        <end position="23"/>
    </location>
</feature>
<name>A0A1G1Y0F7_9BACT</name>
<evidence type="ECO:0000313" key="4">
    <source>
        <dbReference type="Proteomes" id="UP000178240"/>
    </source>
</evidence>
<evidence type="ECO:0000256" key="1">
    <source>
        <dbReference type="SAM" id="SignalP"/>
    </source>
</evidence>
<feature type="chain" id="PRO_5009581432" description="M23ase beta-sheet core domain-containing protein" evidence="1">
    <location>
        <begin position="24"/>
        <end position="449"/>
    </location>
</feature>
<dbReference type="InterPro" id="IPR050570">
    <property type="entry name" value="Cell_wall_metabolism_enzyme"/>
</dbReference>
<organism evidence="3 4">
    <name type="scientific">Candidatus Buchananbacteria bacterium RIFCSPHIGHO2_01_FULL_44_11</name>
    <dbReference type="NCBI Taxonomy" id="1797535"/>
    <lineage>
        <taxon>Bacteria</taxon>
        <taxon>Candidatus Buchananiibacteriota</taxon>
    </lineage>
</organism>
<evidence type="ECO:0000259" key="2">
    <source>
        <dbReference type="Pfam" id="PF01551"/>
    </source>
</evidence>
<dbReference type="PANTHER" id="PTHR21666">
    <property type="entry name" value="PEPTIDASE-RELATED"/>
    <property type="match status" value="1"/>
</dbReference>
<protein>
    <recommendedName>
        <fullName evidence="2">M23ase beta-sheet core domain-containing protein</fullName>
    </recommendedName>
</protein>
<gene>
    <name evidence="3" type="ORF">A2744_00155</name>
</gene>
<dbReference type="Gene3D" id="2.70.70.10">
    <property type="entry name" value="Glucose Permease (Domain IIA)"/>
    <property type="match status" value="1"/>
</dbReference>
<dbReference type="PANTHER" id="PTHR21666:SF270">
    <property type="entry name" value="MUREIN HYDROLASE ACTIVATOR ENVC"/>
    <property type="match status" value="1"/>
</dbReference>